<evidence type="ECO:0000313" key="1">
    <source>
        <dbReference type="EMBL" id="SVD35771.1"/>
    </source>
</evidence>
<organism evidence="1">
    <name type="scientific">marine metagenome</name>
    <dbReference type="NCBI Taxonomy" id="408172"/>
    <lineage>
        <taxon>unclassified sequences</taxon>
        <taxon>metagenomes</taxon>
        <taxon>ecological metagenomes</taxon>
    </lineage>
</organism>
<protein>
    <submittedName>
        <fullName evidence="1">Uncharacterized protein</fullName>
    </submittedName>
</protein>
<dbReference type="AlphaFoldDB" id="A0A382UQ05"/>
<accession>A0A382UQ05</accession>
<proteinExistence type="predicted"/>
<sequence length="68" mass="7499">MYSIGQKKEKFMTYIAKPKLVNNVGVKEFKTAAEAIVYLATKGVETHGVNEAEKVEELGWIGKLKVAA</sequence>
<reference evidence="1" key="1">
    <citation type="submission" date="2018-05" db="EMBL/GenBank/DDBJ databases">
        <authorList>
            <person name="Lanie J.A."/>
            <person name="Ng W.-L."/>
            <person name="Kazmierczak K.M."/>
            <person name="Andrzejewski T.M."/>
            <person name="Davidsen T.M."/>
            <person name="Wayne K.J."/>
            <person name="Tettelin H."/>
            <person name="Glass J.I."/>
            <person name="Rusch D."/>
            <person name="Podicherti R."/>
            <person name="Tsui H.-C.T."/>
            <person name="Winkler M.E."/>
        </authorList>
    </citation>
    <scope>NUCLEOTIDE SEQUENCE</scope>
</reference>
<name>A0A382UQ05_9ZZZZ</name>
<gene>
    <name evidence="1" type="ORF">METZ01_LOCUS388625</name>
</gene>
<dbReference type="EMBL" id="UINC01145563">
    <property type="protein sequence ID" value="SVD35771.1"/>
    <property type="molecule type" value="Genomic_DNA"/>
</dbReference>